<dbReference type="Gene3D" id="2.60.40.2070">
    <property type="match status" value="1"/>
</dbReference>
<dbReference type="STRING" id="574096.HA38_12180"/>
<evidence type="ECO:0000256" key="11">
    <source>
        <dbReference type="SAM" id="SignalP"/>
    </source>
</evidence>
<gene>
    <name evidence="14" type="ORF">C7431_103119</name>
</gene>
<dbReference type="Pfam" id="PF13954">
    <property type="entry name" value="PapC_N"/>
    <property type="match status" value="1"/>
</dbReference>
<evidence type="ECO:0000256" key="1">
    <source>
        <dbReference type="ARBA" id="ARBA00004571"/>
    </source>
</evidence>
<evidence type="ECO:0000313" key="15">
    <source>
        <dbReference type="Proteomes" id="UP000245981"/>
    </source>
</evidence>
<comment type="subcellular location">
    <subcellularLocation>
        <location evidence="1 10">Cell outer membrane</location>
        <topology evidence="1 10">Multi-pass membrane protein</topology>
    </subcellularLocation>
</comment>
<keyword evidence="7 11" id="KW-0732">Signal</keyword>
<dbReference type="InterPro" id="IPR025949">
    <property type="entry name" value="PapC-like_C"/>
</dbReference>
<reference evidence="14 15" key="1">
    <citation type="submission" date="2018-05" db="EMBL/GenBank/DDBJ databases">
        <title>Genomic Encyclopedia of Type Strains, Phase IV (KMG-V): Genome sequencing to study the core and pangenomes of soil and plant-associated prokaryotes.</title>
        <authorList>
            <person name="Whitman W."/>
        </authorList>
    </citation>
    <scope>NUCLEOTIDE SEQUENCE [LARGE SCALE GENOMIC DNA]</scope>
    <source>
        <strain evidence="14 15">PNA 200-10</strain>
    </source>
</reference>
<dbReference type="Proteomes" id="UP000245981">
    <property type="component" value="Unassembled WGS sequence"/>
</dbReference>
<dbReference type="GO" id="GO:0015473">
    <property type="term" value="F:fimbrial usher porin activity"/>
    <property type="evidence" value="ECO:0007669"/>
    <property type="project" value="InterPro"/>
</dbReference>
<evidence type="ECO:0000256" key="10">
    <source>
        <dbReference type="RuleBase" id="RU003884"/>
    </source>
</evidence>
<feature type="domain" description="PapC-like C-terminal" evidence="12">
    <location>
        <begin position="756"/>
        <end position="818"/>
    </location>
</feature>
<proteinExistence type="inferred from homology"/>
<dbReference type="InterPro" id="IPR000015">
    <property type="entry name" value="Fimb_usher"/>
</dbReference>
<dbReference type="FunFam" id="2.60.40.3110:FF:000001">
    <property type="entry name" value="Putative fimbrial outer membrane usher"/>
    <property type="match status" value="1"/>
</dbReference>
<evidence type="ECO:0000256" key="4">
    <source>
        <dbReference type="ARBA" id="ARBA00022452"/>
    </source>
</evidence>
<dbReference type="RefSeq" id="WP_109716847.1">
    <property type="nucleotide sequence ID" value="NZ_QGHF01000003.1"/>
</dbReference>
<evidence type="ECO:0000313" key="14">
    <source>
        <dbReference type="EMBL" id="PWK98355.1"/>
    </source>
</evidence>
<evidence type="ECO:0000256" key="6">
    <source>
        <dbReference type="ARBA" id="ARBA00022692"/>
    </source>
</evidence>
<dbReference type="EMBL" id="QGHF01000003">
    <property type="protein sequence ID" value="PWK98355.1"/>
    <property type="molecule type" value="Genomic_DNA"/>
</dbReference>
<dbReference type="InterPro" id="IPR018030">
    <property type="entry name" value="Fimbrial_membr_usher_CS"/>
</dbReference>
<evidence type="ECO:0000259" key="13">
    <source>
        <dbReference type="Pfam" id="PF13954"/>
    </source>
</evidence>
<keyword evidence="5 10" id="KW-1029">Fimbrium biogenesis</keyword>
<dbReference type="PANTHER" id="PTHR30451">
    <property type="entry name" value="OUTER MEMBRANE USHER PROTEIN"/>
    <property type="match status" value="1"/>
</dbReference>
<dbReference type="InterPro" id="IPR037224">
    <property type="entry name" value="PapC_N_sf"/>
</dbReference>
<evidence type="ECO:0000256" key="7">
    <source>
        <dbReference type="ARBA" id="ARBA00022729"/>
    </source>
</evidence>
<feature type="domain" description="PapC N-terminal" evidence="13">
    <location>
        <begin position="24"/>
        <end position="161"/>
    </location>
</feature>
<accession>A0A2V2BNW0</accession>
<dbReference type="Pfam" id="PF13953">
    <property type="entry name" value="PapC_C"/>
    <property type="match status" value="1"/>
</dbReference>
<dbReference type="InterPro" id="IPR025885">
    <property type="entry name" value="PapC_N"/>
</dbReference>
<keyword evidence="4" id="KW-1134">Transmembrane beta strand</keyword>
<dbReference type="GO" id="GO:0009297">
    <property type="term" value="P:pilus assembly"/>
    <property type="evidence" value="ECO:0007669"/>
    <property type="project" value="InterPro"/>
</dbReference>
<feature type="signal peptide" evidence="11">
    <location>
        <begin position="1"/>
        <end position="21"/>
    </location>
</feature>
<feature type="chain" id="PRO_5016145189" evidence="11">
    <location>
        <begin position="22"/>
        <end position="835"/>
    </location>
</feature>
<keyword evidence="6 10" id="KW-0812">Transmembrane</keyword>
<comment type="caution">
    <text evidence="14">The sequence shown here is derived from an EMBL/GenBank/DDBJ whole genome shotgun (WGS) entry which is preliminary data.</text>
</comment>
<dbReference type="GO" id="GO:0009279">
    <property type="term" value="C:cell outer membrane"/>
    <property type="evidence" value="ECO:0007669"/>
    <property type="project" value="UniProtKB-SubCell"/>
</dbReference>
<comment type="similarity">
    <text evidence="2 10">Belongs to the fimbrial export usher family.</text>
</comment>
<dbReference type="FunFam" id="2.60.40.2610:FF:000001">
    <property type="entry name" value="Outer membrane fimbrial usher protein"/>
    <property type="match status" value="1"/>
</dbReference>
<dbReference type="PROSITE" id="PS01151">
    <property type="entry name" value="FIMBRIAL_USHER"/>
    <property type="match status" value="1"/>
</dbReference>
<evidence type="ECO:0000256" key="5">
    <source>
        <dbReference type="ARBA" id="ARBA00022558"/>
    </source>
</evidence>
<dbReference type="PANTHER" id="PTHR30451:SF21">
    <property type="entry name" value="FIMBRIAL USHER DOMAIN-CONTAINING PROTEIN YDET-RELATED"/>
    <property type="match status" value="1"/>
</dbReference>
<sequence>MKCYGKLALIVLIHFPFQATANYKFNPGLIDSTVSSVADLENFQNGNVIAPGIYLVDIYLNSDYATSAEINFIEKGKNIVPCFDEKILVAVGINTRDITKPGACIFIEDDIPGSHVNFVPEKLKVEISAPQSVLFNTARGHIPKTRWDHGIPALLLNYRYSGSTGKVNHYDAENHFLALDSGANLGAWRLRNNSTWTFNETHDSRNSEWKNIRTYLQRPLLDFDSIITIGEYSTSNAIYDTFNFRGLQISSDEAMLPDSRRGFAPVVRGIAKTNARVTVKQNNYVVYETYVPPGPFELTDLYATGSSGDLTVNITESDGQVQSYTMPYSSLPVLQREGSIKYSLTSGKYRGLTMQNSPEFFQATLIAGLPYGMSFYGGGQLSDNYKAWSLGLGMNLGFMGAISVDATHAQSTLADKSQHAGNAYKFQYAKSLNTSGTTFQLLSYRFTTDGFYNFSDTTWKKIDGRGFNTDGSLNLDTTYNLRFARKGQLQASLSQDLGEFGSVYLTGLEQTYWNMGKKNTTLQAGFNTTLYDITAGLALSYNRNPWQMETDKRLSLLFSLPLDKFTRNSAPHTARRAWATAGTHYDAKGNYTHSTGINGVALENRNLSYDLQQSYSNNGQAYGGSAGLTYNGAYNAVTSNYSYSKHYRQASIGIDGGVIIHQEGITFGQALGDTNILVDAAGASGLSVENRTGVKTDWRGYTYLPYATAYRNNRIALDQSTLPPDITLEEAVKNTVPTQGALTRAKYDVRKGLQALFTLTQNGKALPLGTLVTVKDPAISSIVGDNGNVFLSGIPESGTLTASWGSRQDQRCNLRFDLANITSNGIIIKKHLRCE</sequence>
<dbReference type="Gene3D" id="3.10.20.410">
    <property type="match status" value="1"/>
</dbReference>
<keyword evidence="9 10" id="KW-0998">Cell outer membrane</keyword>
<dbReference type="Gene3D" id="2.60.40.3110">
    <property type="match status" value="1"/>
</dbReference>
<evidence type="ECO:0000256" key="2">
    <source>
        <dbReference type="ARBA" id="ARBA00008064"/>
    </source>
</evidence>
<protein>
    <submittedName>
        <fullName evidence="14">Outer membrane usher protein</fullName>
    </submittedName>
</protein>
<dbReference type="InterPro" id="IPR043142">
    <property type="entry name" value="PapC-like_C_sf"/>
</dbReference>
<keyword evidence="8 10" id="KW-0472">Membrane</keyword>
<dbReference type="AlphaFoldDB" id="A0A2V2BNW0"/>
<evidence type="ECO:0000256" key="8">
    <source>
        <dbReference type="ARBA" id="ARBA00023136"/>
    </source>
</evidence>
<name>A0A2V2BNW0_9GAMM</name>
<evidence type="ECO:0000256" key="9">
    <source>
        <dbReference type="ARBA" id="ARBA00023237"/>
    </source>
</evidence>
<dbReference type="InterPro" id="IPR042186">
    <property type="entry name" value="FimD_plug_dom"/>
</dbReference>
<organism evidence="14 15">
    <name type="scientific">Pantoea allii</name>
    <dbReference type="NCBI Taxonomy" id="574096"/>
    <lineage>
        <taxon>Bacteria</taxon>
        <taxon>Pseudomonadati</taxon>
        <taxon>Pseudomonadota</taxon>
        <taxon>Gammaproteobacteria</taxon>
        <taxon>Enterobacterales</taxon>
        <taxon>Erwiniaceae</taxon>
        <taxon>Pantoea</taxon>
    </lineage>
</organism>
<evidence type="ECO:0000256" key="3">
    <source>
        <dbReference type="ARBA" id="ARBA00022448"/>
    </source>
</evidence>
<evidence type="ECO:0000259" key="12">
    <source>
        <dbReference type="Pfam" id="PF13953"/>
    </source>
</evidence>
<dbReference type="Gene3D" id="2.60.40.2610">
    <property type="entry name" value="Outer membrane usher protein FimD, plug domain"/>
    <property type="match status" value="1"/>
</dbReference>
<keyword evidence="3 10" id="KW-0813">Transport</keyword>
<dbReference type="SUPFAM" id="SSF141729">
    <property type="entry name" value="FimD N-terminal domain-like"/>
    <property type="match status" value="1"/>
</dbReference>
<dbReference type="Pfam" id="PF00577">
    <property type="entry name" value="Usher"/>
    <property type="match status" value="1"/>
</dbReference>
<dbReference type="OrthoDB" id="6554712at2"/>